<dbReference type="STRING" id="225164.V4AS14"/>
<dbReference type="PROSITE" id="PS51450">
    <property type="entry name" value="LRR"/>
    <property type="match status" value="2"/>
</dbReference>
<keyword evidence="5 13" id="KW-0812">Transmembrane</keyword>
<keyword evidence="3" id="KW-0399">Innate immunity</keyword>
<dbReference type="GO" id="GO:0038023">
    <property type="term" value="F:signaling receptor activity"/>
    <property type="evidence" value="ECO:0007669"/>
    <property type="project" value="TreeGrafter"/>
</dbReference>
<comment type="subcellular location">
    <subcellularLocation>
        <location evidence="1">Membrane</location>
        <topology evidence="1">Single-pass type I membrane protein</topology>
    </subcellularLocation>
</comment>
<dbReference type="CTD" id="20237663"/>
<dbReference type="KEGG" id="lgi:LOTGIDRAFT_158275"/>
<sequence length="675" mass="78417">MMNSVRLLVLGLLFVFYSMCNCEKDACSLKLCKCVKSKVKCSNTNLTYIPVLPNGTIRLFFDGNYLPLINEHTFSNITHLRYLEEITFQNCQITHISTNTFKFLEHLNQLWFSYNPLTTDSLLNLFSDLKNSFYHILKLKQIGLSFIPEGLFKNNFTLSALDLSYNALKTLNFTEFNSLGLKGLKVENNLVETIIIDKMINLRELYLGSNNIKSLPNFCQDKSYFPSLVHLDIQVNSICEYLPQYMNCLKNLSKIYLNHNCISLIQSGSFQELSSLKQLSISIQKNSKSTLTLEKYSFNNSNLAKLRLANNDMKIKNINPLAFSGCHGVKYLSFSDNSLSDPGSSSCTHLDQALSKLTSLQYLDLSVTRINEVPKSIQNFTELVFLNLYENGISNWEDRFWDGNGMLSTLDLGKNSIKRVSKEMFPAKFRTQLRTLSLQYNPIECICDNVWLIEWINRDHTKFKKFPRKYACLNMTEQVCIQHSSAYTSITGVCCVIFLLFILVSIVYKYRWFIKYQIYIWQHQPKLLNDMAERQYLYDVFVSYSAADDWVLDDLVPHLERNVDMKLCIHERDFQAGRLIIDNIVESIENSRRVLIVLSNNFARSEWCQFEMTLAQKHVLNRAMEPLSVVLLEDIDSENMSNSLHALLKTTTYITWYNDIEYIHLFWDRLKNSLI</sequence>
<dbReference type="PANTHER" id="PTHR24365">
    <property type="entry name" value="TOLL-LIKE RECEPTOR"/>
    <property type="match status" value="1"/>
</dbReference>
<evidence type="ECO:0000256" key="6">
    <source>
        <dbReference type="ARBA" id="ARBA00022729"/>
    </source>
</evidence>
<evidence type="ECO:0000256" key="10">
    <source>
        <dbReference type="ARBA" id="ARBA00023136"/>
    </source>
</evidence>
<gene>
    <name evidence="16" type="ORF">LOTGIDRAFT_158275</name>
</gene>
<dbReference type="InterPro" id="IPR001611">
    <property type="entry name" value="Leu-rich_rpt"/>
</dbReference>
<dbReference type="OMA" id="GTHMANI"/>
<feature type="chain" id="PRO_5004718901" description="TIR domain-containing protein" evidence="14">
    <location>
        <begin position="23"/>
        <end position="675"/>
    </location>
</feature>
<accession>V4AS14</accession>
<dbReference type="PANTHER" id="PTHR24365:SF541">
    <property type="entry name" value="PROTEIN TOLL-RELATED"/>
    <property type="match status" value="1"/>
</dbReference>
<dbReference type="SUPFAM" id="SSF52200">
    <property type="entry name" value="Toll/Interleukin receptor TIR domain"/>
    <property type="match status" value="1"/>
</dbReference>
<keyword evidence="10 13" id="KW-0472">Membrane</keyword>
<dbReference type="Gene3D" id="3.80.10.10">
    <property type="entry name" value="Ribonuclease Inhibitor"/>
    <property type="match status" value="5"/>
</dbReference>
<keyword evidence="7" id="KW-0677">Repeat</keyword>
<keyword evidence="11" id="KW-0675">Receptor</keyword>
<dbReference type="InterPro" id="IPR003591">
    <property type="entry name" value="Leu-rich_rpt_typical-subtyp"/>
</dbReference>
<evidence type="ECO:0000256" key="11">
    <source>
        <dbReference type="ARBA" id="ARBA00023170"/>
    </source>
</evidence>
<protein>
    <recommendedName>
        <fullName evidence="15">TIR domain-containing protein</fullName>
    </recommendedName>
</protein>
<dbReference type="EMBL" id="KB200869">
    <property type="protein sequence ID" value="ESP00048.1"/>
    <property type="molecule type" value="Genomic_DNA"/>
</dbReference>
<feature type="transmembrane region" description="Helical" evidence="13">
    <location>
        <begin position="486"/>
        <end position="508"/>
    </location>
</feature>
<reference evidence="16 17" key="1">
    <citation type="journal article" date="2013" name="Nature">
        <title>Insights into bilaterian evolution from three spiralian genomes.</title>
        <authorList>
            <person name="Simakov O."/>
            <person name="Marletaz F."/>
            <person name="Cho S.J."/>
            <person name="Edsinger-Gonzales E."/>
            <person name="Havlak P."/>
            <person name="Hellsten U."/>
            <person name="Kuo D.H."/>
            <person name="Larsson T."/>
            <person name="Lv J."/>
            <person name="Arendt D."/>
            <person name="Savage R."/>
            <person name="Osoegawa K."/>
            <person name="de Jong P."/>
            <person name="Grimwood J."/>
            <person name="Chapman J.A."/>
            <person name="Shapiro H."/>
            <person name="Aerts A."/>
            <person name="Otillar R.P."/>
            <person name="Terry A.Y."/>
            <person name="Boore J.L."/>
            <person name="Grigoriev I.V."/>
            <person name="Lindberg D.R."/>
            <person name="Seaver E.C."/>
            <person name="Weisblat D.A."/>
            <person name="Putnam N.H."/>
            <person name="Rokhsar D.S."/>
        </authorList>
    </citation>
    <scope>NUCLEOTIDE SEQUENCE [LARGE SCALE GENOMIC DNA]</scope>
</reference>
<evidence type="ECO:0000256" key="1">
    <source>
        <dbReference type="ARBA" id="ARBA00004479"/>
    </source>
</evidence>
<keyword evidence="6 14" id="KW-0732">Signal</keyword>
<dbReference type="PROSITE" id="PS50104">
    <property type="entry name" value="TIR"/>
    <property type="match status" value="1"/>
</dbReference>
<dbReference type="SMART" id="SM00369">
    <property type="entry name" value="LRR_TYP"/>
    <property type="match status" value="7"/>
</dbReference>
<evidence type="ECO:0000259" key="15">
    <source>
        <dbReference type="PROSITE" id="PS50104"/>
    </source>
</evidence>
<keyword evidence="4" id="KW-0433">Leucine-rich repeat</keyword>
<keyword evidence="9 13" id="KW-1133">Transmembrane helix</keyword>
<evidence type="ECO:0000313" key="16">
    <source>
        <dbReference type="EMBL" id="ESP00048.1"/>
    </source>
</evidence>
<dbReference type="SMART" id="SM00255">
    <property type="entry name" value="TIR"/>
    <property type="match status" value="1"/>
</dbReference>
<dbReference type="GeneID" id="20237663"/>
<dbReference type="InterPro" id="IPR032675">
    <property type="entry name" value="LRR_dom_sf"/>
</dbReference>
<dbReference type="Proteomes" id="UP000030746">
    <property type="component" value="Unassembled WGS sequence"/>
</dbReference>
<feature type="signal peptide" evidence="14">
    <location>
        <begin position="1"/>
        <end position="22"/>
    </location>
</feature>
<dbReference type="AlphaFoldDB" id="V4AS14"/>
<dbReference type="OrthoDB" id="6134202at2759"/>
<dbReference type="GO" id="GO:0005886">
    <property type="term" value="C:plasma membrane"/>
    <property type="evidence" value="ECO:0007669"/>
    <property type="project" value="TreeGrafter"/>
</dbReference>
<keyword evidence="17" id="KW-1185">Reference proteome</keyword>
<evidence type="ECO:0000256" key="4">
    <source>
        <dbReference type="ARBA" id="ARBA00022614"/>
    </source>
</evidence>
<evidence type="ECO:0000256" key="14">
    <source>
        <dbReference type="SAM" id="SignalP"/>
    </source>
</evidence>
<dbReference type="RefSeq" id="XP_009049239.1">
    <property type="nucleotide sequence ID" value="XM_009050991.1"/>
</dbReference>
<keyword evidence="12" id="KW-0325">Glycoprotein</keyword>
<feature type="domain" description="TIR" evidence="15">
    <location>
        <begin position="536"/>
        <end position="674"/>
    </location>
</feature>
<evidence type="ECO:0000256" key="7">
    <source>
        <dbReference type="ARBA" id="ARBA00022737"/>
    </source>
</evidence>
<comment type="similarity">
    <text evidence="2">Belongs to the Toll-like receptor family.</text>
</comment>
<evidence type="ECO:0000256" key="12">
    <source>
        <dbReference type="ARBA" id="ARBA00023180"/>
    </source>
</evidence>
<name>V4AS14_LOTGI</name>
<organism evidence="16 17">
    <name type="scientific">Lottia gigantea</name>
    <name type="common">Giant owl limpet</name>
    <dbReference type="NCBI Taxonomy" id="225164"/>
    <lineage>
        <taxon>Eukaryota</taxon>
        <taxon>Metazoa</taxon>
        <taxon>Spiralia</taxon>
        <taxon>Lophotrochozoa</taxon>
        <taxon>Mollusca</taxon>
        <taxon>Gastropoda</taxon>
        <taxon>Patellogastropoda</taxon>
        <taxon>Lottioidea</taxon>
        <taxon>Lottiidae</taxon>
        <taxon>Lottia</taxon>
    </lineage>
</organism>
<evidence type="ECO:0000256" key="13">
    <source>
        <dbReference type="SAM" id="Phobius"/>
    </source>
</evidence>
<evidence type="ECO:0000256" key="9">
    <source>
        <dbReference type="ARBA" id="ARBA00022989"/>
    </source>
</evidence>
<dbReference type="PRINTS" id="PR01537">
    <property type="entry name" value="INTRLKN1R1F"/>
</dbReference>
<evidence type="ECO:0000313" key="17">
    <source>
        <dbReference type="Proteomes" id="UP000030746"/>
    </source>
</evidence>
<keyword evidence="8" id="KW-0391">Immunity</keyword>
<dbReference type="GO" id="GO:0007165">
    <property type="term" value="P:signal transduction"/>
    <property type="evidence" value="ECO:0007669"/>
    <property type="project" value="InterPro"/>
</dbReference>
<evidence type="ECO:0000256" key="8">
    <source>
        <dbReference type="ARBA" id="ARBA00022859"/>
    </source>
</evidence>
<dbReference type="GO" id="GO:0045087">
    <property type="term" value="P:innate immune response"/>
    <property type="evidence" value="ECO:0007669"/>
    <property type="project" value="UniProtKB-KW"/>
</dbReference>
<dbReference type="Pfam" id="PF13855">
    <property type="entry name" value="LRR_8"/>
    <property type="match status" value="2"/>
</dbReference>
<evidence type="ECO:0000256" key="5">
    <source>
        <dbReference type="ARBA" id="ARBA00022692"/>
    </source>
</evidence>
<dbReference type="InterPro" id="IPR000157">
    <property type="entry name" value="TIR_dom"/>
</dbReference>
<dbReference type="Pfam" id="PF01582">
    <property type="entry name" value="TIR"/>
    <property type="match status" value="1"/>
</dbReference>
<dbReference type="SUPFAM" id="SSF52058">
    <property type="entry name" value="L domain-like"/>
    <property type="match status" value="2"/>
</dbReference>
<proteinExistence type="inferred from homology"/>
<dbReference type="InterPro" id="IPR035897">
    <property type="entry name" value="Toll_tir_struct_dom_sf"/>
</dbReference>
<evidence type="ECO:0000256" key="3">
    <source>
        <dbReference type="ARBA" id="ARBA00022588"/>
    </source>
</evidence>
<dbReference type="Gene3D" id="3.40.50.10140">
    <property type="entry name" value="Toll/interleukin-1 receptor homology (TIR) domain"/>
    <property type="match status" value="1"/>
</dbReference>
<dbReference type="HOGENOM" id="CLU_006000_1_1_1"/>
<dbReference type="FunFam" id="3.40.50.10140:FF:000001">
    <property type="entry name" value="Toll-like receptor 2"/>
    <property type="match status" value="1"/>
</dbReference>
<evidence type="ECO:0000256" key="2">
    <source>
        <dbReference type="ARBA" id="ARBA00009634"/>
    </source>
</evidence>